<dbReference type="InterPro" id="IPR054817">
    <property type="entry name" value="Glycosyl_F510_1955-like"/>
</dbReference>
<dbReference type="Proteomes" id="UP000007397">
    <property type="component" value="Chromosome"/>
</dbReference>
<dbReference type="Pfam" id="PF15902">
    <property type="entry name" value="Sortilin-Vps10"/>
    <property type="match status" value="1"/>
</dbReference>
<dbReference type="PROSITE" id="PS51257">
    <property type="entry name" value="PROKAR_LIPOPROTEIN"/>
    <property type="match status" value="1"/>
</dbReference>
<dbReference type="SUPFAM" id="SSF110296">
    <property type="entry name" value="Oligoxyloglucan reducing end-specific cellobiohydrolase"/>
    <property type="match status" value="1"/>
</dbReference>
<evidence type="ECO:0000256" key="1">
    <source>
        <dbReference type="ARBA" id="ARBA00022737"/>
    </source>
</evidence>
<dbReference type="PANTHER" id="PTHR12106">
    <property type="entry name" value="SORTILIN RELATED"/>
    <property type="match status" value="1"/>
</dbReference>
<dbReference type="GO" id="GO:0006892">
    <property type="term" value="P:post-Golgi vesicle-mediated transport"/>
    <property type="evidence" value="ECO:0007669"/>
    <property type="project" value="TreeGrafter"/>
</dbReference>
<name>I0JRN2_HALH3</name>
<feature type="domain" description="Sortilin N-terminal" evidence="4">
    <location>
        <begin position="166"/>
        <end position="225"/>
    </location>
</feature>
<dbReference type="eggNOG" id="COG4447">
    <property type="taxonomic scope" value="Bacteria"/>
</dbReference>
<accession>I0JRN2</accession>
<dbReference type="InterPro" id="IPR015943">
    <property type="entry name" value="WD40/YVTN_repeat-like_dom_sf"/>
</dbReference>
<gene>
    <name evidence="5" type="ordered locus">HBHAL_4463</name>
</gene>
<dbReference type="RefSeq" id="WP_014644688.1">
    <property type="nucleotide sequence ID" value="NC_017668.1"/>
</dbReference>
<dbReference type="InterPro" id="IPR050310">
    <property type="entry name" value="VPS10-sortilin"/>
</dbReference>
<dbReference type="HOGENOM" id="CLU_070024_1_0_9"/>
<dbReference type="PATRIC" id="fig|866895.3.peg.3497"/>
<sequence length="314" mass="34599">MKIKIGMIMFISMLILAACSSDSNQNETSEESSEQKESVEKSTASFDGSLEHVHGIGYMDADTLAYAAHSGIKLHKGGEWLESIHHKNDYMGFNVVDNGFYTSGHPGEGSDLPNPIGLQKGKVMEEDLSALGFEGESDFHAMGVGARNHAVYVLNEHANSEMEQGLYRSLDDGESWEKLAAENSGEKIFQIAVHPDDENRVALATASGIYVSEDGGETFSRISEEGQGSGLHFSEDRLYYGLYTGTPSLSVYQWEDQSKEEIELPEMNEDAVMYLAKNPEKKDTFAIFTIKGNSYTTSNNGESWENIIDQGQTK</sequence>
<feature type="signal peptide" evidence="3">
    <location>
        <begin position="1"/>
        <end position="17"/>
    </location>
</feature>
<dbReference type="PANTHER" id="PTHR12106:SF27">
    <property type="entry name" value="SORTILIN-RELATED RECEPTOR"/>
    <property type="match status" value="1"/>
</dbReference>
<dbReference type="KEGG" id="hhd:HBHAL_4463"/>
<dbReference type="EMBL" id="HE717023">
    <property type="protein sequence ID" value="CCG46803.1"/>
    <property type="molecule type" value="Genomic_DNA"/>
</dbReference>
<reference evidence="5 6" key="1">
    <citation type="journal article" date="2013" name="Environ. Microbiol.">
        <title>Chloride and organic osmolytes: a hybrid strategy to cope with elevated salinities by the moderately halophilic, chloride-dependent bacterium Halobacillus halophilus.</title>
        <authorList>
            <person name="Saum S.H."/>
            <person name="Pfeiffer F."/>
            <person name="Palm P."/>
            <person name="Rampp M."/>
            <person name="Schuster S.C."/>
            <person name="Muller V."/>
            <person name="Oesterhelt D."/>
        </authorList>
    </citation>
    <scope>NUCLEOTIDE SEQUENCE [LARGE SCALE GENOMIC DNA]</scope>
    <source>
        <strain evidence="6">ATCC 35676 / DSM 2266 / JCM 20832 / KCTC 3685 / LMG 17431 / NBRC 102448 / NCIMB 2269</strain>
    </source>
</reference>
<dbReference type="AlphaFoldDB" id="I0JRN2"/>
<feature type="region of interest" description="Disordered" evidence="2">
    <location>
        <begin position="24"/>
        <end position="44"/>
    </location>
</feature>
<protein>
    <submittedName>
        <fullName evidence="5">BNR repeat domain protein</fullName>
    </submittedName>
</protein>
<keyword evidence="6" id="KW-1185">Reference proteome</keyword>
<evidence type="ECO:0000259" key="4">
    <source>
        <dbReference type="Pfam" id="PF15902"/>
    </source>
</evidence>
<dbReference type="NCBIfam" id="NF045728">
    <property type="entry name" value="glycosyl_F510_1955"/>
    <property type="match status" value="1"/>
</dbReference>
<dbReference type="GO" id="GO:0016020">
    <property type="term" value="C:membrane"/>
    <property type="evidence" value="ECO:0007669"/>
    <property type="project" value="TreeGrafter"/>
</dbReference>
<dbReference type="Gene3D" id="2.130.10.10">
    <property type="entry name" value="YVTN repeat-like/Quinoprotein amine dehydrogenase"/>
    <property type="match status" value="1"/>
</dbReference>
<feature type="chain" id="PRO_5038805411" evidence="3">
    <location>
        <begin position="18"/>
        <end position="314"/>
    </location>
</feature>
<evidence type="ECO:0000313" key="6">
    <source>
        <dbReference type="Proteomes" id="UP000007397"/>
    </source>
</evidence>
<evidence type="ECO:0000313" key="5">
    <source>
        <dbReference type="EMBL" id="CCG46803.1"/>
    </source>
</evidence>
<evidence type="ECO:0000256" key="2">
    <source>
        <dbReference type="SAM" id="MobiDB-lite"/>
    </source>
</evidence>
<keyword evidence="3" id="KW-0732">Signal</keyword>
<organism evidence="5 6">
    <name type="scientific">Halobacillus halophilus (strain ATCC 35676 / DSM 2266 / JCM 20832 / KCTC 3685 / LMG 17431 / NBRC 102448 / NCIMB 2269)</name>
    <name type="common">Sporosarcina halophila</name>
    <dbReference type="NCBI Taxonomy" id="866895"/>
    <lineage>
        <taxon>Bacteria</taxon>
        <taxon>Bacillati</taxon>
        <taxon>Bacillota</taxon>
        <taxon>Bacilli</taxon>
        <taxon>Bacillales</taxon>
        <taxon>Bacillaceae</taxon>
        <taxon>Halobacillus</taxon>
    </lineage>
</organism>
<keyword evidence="1" id="KW-0677">Repeat</keyword>
<proteinExistence type="predicted"/>
<evidence type="ECO:0000256" key="3">
    <source>
        <dbReference type="SAM" id="SignalP"/>
    </source>
</evidence>
<dbReference type="STRING" id="866895.HBHAL_4463"/>
<dbReference type="InterPro" id="IPR031778">
    <property type="entry name" value="Sortilin_N"/>
</dbReference>